<evidence type="ECO:0000259" key="4">
    <source>
        <dbReference type="PROSITE" id="PS51829"/>
    </source>
</evidence>
<evidence type="ECO:0000256" key="2">
    <source>
        <dbReference type="ARBA" id="ARBA00022801"/>
    </source>
</evidence>
<comment type="caution">
    <text evidence="5">The sequence shown here is derived from an EMBL/GenBank/DDBJ whole genome shotgun (WGS) entry which is preliminary data.</text>
</comment>
<feature type="domain" description="P/Homo B" evidence="4">
    <location>
        <begin position="189"/>
        <end position="349"/>
    </location>
</feature>
<evidence type="ECO:0000256" key="3">
    <source>
        <dbReference type="SAM" id="SignalP"/>
    </source>
</evidence>
<evidence type="ECO:0000313" key="6">
    <source>
        <dbReference type="Proteomes" id="UP001254488"/>
    </source>
</evidence>
<evidence type="ECO:0000256" key="1">
    <source>
        <dbReference type="ARBA" id="ARBA00022670"/>
    </source>
</evidence>
<keyword evidence="1" id="KW-0645">Protease</keyword>
<feature type="non-terminal residue" evidence="5">
    <location>
        <position position="370"/>
    </location>
</feature>
<name>A0ABU2YG20_9FLAO</name>
<dbReference type="Pfam" id="PF01483">
    <property type="entry name" value="P_proprotein"/>
    <property type="match status" value="2"/>
</dbReference>
<gene>
    <name evidence="5" type="ORF">RM538_12480</name>
</gene>
<reference evidence="5 6" key="1">
    <citation type="submission" date="2023-09" db="EMBL/GenBank/DDBJ databases">
        <authorList>
            <person name="Rey-Velasco X."/>
        </authorList>
    </citation>
    <scope>NUCLEOTIDE SEQUENCE [LARGE SCALE GENOMIC DNA]</scope>
    <source>
        <strain evidence="5 6">W242</strain>
    </source>
</reference>
<dbReference type="Proteomes" id="UP001254488">
    <property type="component" value="Unassembled WGS sequence"/>
</dbReference>
<proteinExistence type="predicted"/>
<feature type="signal peptide" evidence="3">
    <location>
        <begin position="1"/>
        <end position="22"/>
    </location>
</feature>
<dbReference type="RefSeq" id="WP_311333777.1">
    <property type="nucleotide sequence ID" value="NZ_JAVRHZ010000009.1"/>
</dbReference>
<dbReference type="SUPFAM" id="SSF49785">
    <property type="entry name" value="Galactose-binding domain-like"/>
    <property type="match status" value="2"/>
</dbReference>
<evidence type="ECO:0000313" key="5">
    <source>
        <dbReference type="EMBL" id="MDT0556826.1"/>
    </source>
</evidence>
<keyword evidence="2" id="KW-0378">Hydrolase</keyword>
<sequence>MKKITFILMALMVTSFTWQLNAQSGTISASSIDPAASWADGTTGAAVASLTADVSGIPANAIVEDVNLLLEVDHSWTGDMDVTLVSPDGNTVLVVDNVCANDSNFNVTLDDESANPLTCGGYDTAVSNSETCPSDYLIDATLSGDMQASNLLSALDGDLASGTWTVNIDDNVGGDGGCFHGFTVTVDWAVPPPCAPDNPQPINDFTPVSSVINVAGMGVVGAMTDQNTFTSLLVEAQHDRVGDLVMTLTSPAGTVLELSSNNGDADGLDIQDTISFVDGQPNITTWVGGAPDAAGYEAEGGSLMATFAGEPIAGDWTLTIEDGGLGDEGTLENFCLEFTNNGVVGTPPTISCPADVTITTDDDGAGDCTA</sequence>
<feature type="chain" id="PRO_5046510941" evidence="3">
    <location>
        <begin position="23"/>
        <end position="370"/>
    </location>
</feature>
<dbReference type="InterPro" id="IPR008979">
    <property type="entry name" value="Galactose-bd-like_sf"/>
</dbReference>
<keyword evidence="6" id="KW-1185">Reference proteome</keyword>
<organism evidence="5 6">
    <name type="scientific">Patiriisocius hiemis</name>
    <dbReference type="NCBI Taxonomy" id="3075604"/>
    <lineage>
        <taxon>Bacteria</taxon>
        <taxon>Pseudomonadati</taxon>
        <taxon>Bacteroidota</taxon>
        <taxon>Flavobacteriia</taxon>
        <taxon>Flavobacteriales</taxon>
        <taxon>Flavobacteriaceae</taxon>
        <taxon>Patiriisocius</taxon>
    </lineage>
</organism>
<dbReference type="PROSITE" id="PS51829">
    <property type="entry name" value="P_HOMO_B"/>
    <property type="match status" value="1"/>
</dbReference>
<dbReference type="EMBL" id="JAVRHZ010000009">
    <property type="protein sequence ID" value="MDT0556826.1"/>
    <property type="molecule type" value="Genomic_DNA"/>
</dbReference>
<accession>A0ABU2YG20</accession>
<dbReference type="InterPro" id="IPR002884">
    <property type="entry name" value="P_dom"/>
</dbReference>
<keyword evidence="3" id="KW-0732">Signal</keyword>
<protein>
    <submittedName>
        <fullName evidence="5">Proprotein convertase P-domain-containing protein</fullName>
    </submittedName>
</protein>
<dbReference type="Gene3D" id="2.60.120.260">
    <property type="entry name" value="Galactose-binding domain-like"/>
    <property type="match status" value="2"/>
</dbReference>